<evidence type="ECO:0000313" key="2">
    <source>
        <dbReference type="Ensembl" id="ENSLBEP00000020567.1"/>
    </source>
</evidence>
<sequence length="200" mass="22279">MAFCFATFAAALLWLLAAASCAPAGHGLQDACADLRSSSLELNRQARIASIEARNGDRSESNFTTTLAWLEAKDMCDPEALKQKSSTCVGKILDVLRNYNTYVEMISKFQSCSQFANKVKPALHNLLRDMSRCVSAKTGMNQQEETHISTEDTQPPRYWHEAPFCHYTLDRLFTFSIISARVFARGDPAHHSDSSAQMCM</sequence>
<reference evidence="2" key="1">
    <citation type="submission" date="2025-08" db="UniProtKB">
        <authorList>
            <consortium name="Ensembl"/>
        </authorList>
    </citation>
    <scope>IDENTIFICATION</scope>
</reference>
<dbReference type="Gene3D" id="1.20.1250.10">
    <property type="match status" value="1"/>
</dbReference>
<dbReference type="InterPro" id="IPR009079">
    <property type="entry name" value="4_helix_cytokine-like_core"/>
</dbReference>
<name>A0A3Q3FLN2_9LABR</name>
<dbReference type="Proteomes" id="UP000261660">
    <property type="component" value="Unplaced"/>
</dbReference>
<evidence type="ECO:0000256" key="1">
    <source>
        <dbReference type="SAM" id="SignalP"/>
    </source>
</evidence>
<dbReference type="InParanoid" id="A0A3Q3FLN2"/>
<feature type="signal peptide" evidence="1">
    <location>
        <begin position="1"/>
        <end position="27"/>
    </location>
</feature>
<reference evidence="2" key="2">
    <citation type="submission" date="2025-09" db="UniProtKB">
        <authorList>
            <consortium name="Ensembl"/>
        </authorList>
    </citation>
    <scope>IDENTIFICATION</scope>
</reference>
<dbReference type="GeneTree" id="ENSGT00940000176879"/>
<accession>A0A3Q3FLN2</accession>
<dbReference type="Ensembl" id="ENSLBET00000021689.1">
    <property type="protein sequence ID" value="ENSLBEP00000020567.1"/>
    <property type="gene ID" value="ENSLBEG00000015826.1"/>
</dbReference>
<dbReference type="OrthoDB" id="9904313at2759"/>
<dbReference type="AlphaFoldDB" id="A0A3Q3FLN2"/>
<protein>
    <submittedName>
        <fullName evidence="2">Uncharacterized LOC109985487</fullName>
    </submittedName>
</protein>
<keyword evidence="3" id="KW-1185">Reference proteome</keyword>
<organism evidence="2 3">
    <name type="scientific">Labrus bergylta</name>
    <name type="common">ballan wrasse</name>
    <dbReference type="NCBI Taxonomy" id="56723"/>
    <lineage>
        <taxon>Eukaryota</taxon>
        <taxon>Metazoa</taxon>
        <taxon>Chordata</taxon>
        <taxon>Craniata</taxon>
        <taxon>Vertebrata</taxon>
        <taxon>Euteleostomi</taxon>
        <taxon>Actinopterygii</taxon>
        <taxon>Neopterygii</taxon>
        <taxon>Teleostei</taxon>
        <taxon>Neoteleostei</taxon>
        <taxon>Acanthomorphata</taxon>
        <taxon>Eupercaria</taxon>
        <taxon>Labriformes</taxon>
        <taxon>Labridae</taxon>
        <taxon>Labrus</taxon>
    </lineage>
</organism>
<proteinExistence type="predicted"/>
<evidence type="ECO:0000313" key="3">
    <source>
        <dbReference type="Proteomes" id="UP000261660"/>
    </source>
</evidence>
<feature type="chain" id="PRO_5018651553" evidence="1">
    <location>
        <begin position="28"/>
        <end position="200"/>
    </location>
</feature>
<keyword evidence="1" id="KW-0732">Signal</keyword>